<evidence type="ECO:0000256" key="1">
    <source>
        <dbReference type="ARBA" id="ARBA00000085"/>
    </source>
</evidence>
<keyword evidence="3" id="KW-0597">Phosphoprotein</keyword>
<evidence type="ECO:0000313" key="10">
    <source>
        <dbReference type="Proteomes" id="UP000198393"/>
    </source>
</evidence>
<dbReference type="Gene3D" id="1.25.40.10">
    <property type="entry name" value="Tetratricopeptide repeat domain"/>
    <property type="match status" value="2"/>
</dbReference>
<evidence type="ECO:0000256" key="5">
    <source>
        <dbReference type="ARBA" id="ARBA00022777"/>
    </source>
</evidence>
<dbReference type="InterPro" id="IPR003594">
    <property type="entry name" value="HATPase_dom"/>
</dbReference>
<dbReference type="PANTHER" id="PTHR43047:SF72">
    <property type="entry name" value="OSMOSENSING HISTIDINE PROTEIN KINASE SLN1"/>
    <property type="match status" value="1"/>
</dbReference>
<evidence type="ECO:0000256" key="3">
    <source>
        <dbReference type="ARBA" id="ARBA00022553"/>
    </source>
</evidence>
<dbReference type="SMART" id="SM00387">
    <property type="entry name" value="HATPase_c"/>
    <property type="match status" value="1"/>
</dbReference>
<dbReference type="FunFam" id="3.30.565.10:FF:000006">
    <property type="entry name" value="Sensor histidine kinase WalK"/>
    <property type="match status" value="1"/>
</dbReference>
<proteinExistence type="predicted"/>
<dbReference type="GO" id="GO:0000155">
    <property type="term" value="F:phosphorelay sensor kinase activity"/>
    <property type="evidence" value="ECO:0007669"/>
    <property type="project" value="InterPro"/>
</dbReference>
<dbReference type="InterPro" id="IPR005467">
    <property type="entry name" value="His_kinase_dom"/>
</dbReference>
<keyword evidence="7" id="KW-0732">Signal</keyword>
<dbReference type="SUPFAM" id="SSF55874">
    <property type="entry name" value="ATPase domain of HSP90 chaperone/DNA topoisomerase II/histidine kinase"/>
    <property type="match status" value="1"/>
</dbReference>
<dbReference type="CDD" id="cd00075">
    <property type="entry name" value="HATPase"/>
    <property type="match status" value="1"/>
</dbReference>
<comment type="catalytic activity">
    <reaction evidence="1">
        <text>ATP + protein L-histidine = ADP + protein N-phospho-L-histidine.</text>
        <dbReference type="EC" id="2.7.13.3"/>
    </reaction>
</comment>
<dbReference type="AlphaFoldDB" id="A0A239L7Z6"/>
<dbReference type="PROSITE" id="PS50109">
    <property type="entry name" value="HIS_KIN"/>
    <property type="match status" value="1"/>
</dbReference>
<keyword evidence="10" id="KW-1185">Reference proteome</keyword>
<dbReference type="InterPro" id="IPR036097">
    <property type="entry name" value="HisK_dim/P_sf"/>
</dbReference>
<dbReference type="InterPro" id="IPR003661">
    <property type="entry name" value="HisK_dim/P_dom"/>
</dbReference>
<sequence length="639" mass="72358">MKFRFRNIKLIKGAILLMALFCVLEAECQNQRKADSLINILQNEDLKEERRLEILSKVSIFSTDPKDKIEYANQVLLEAIKTENHSLIITSYIVIGGAHSKIGQLEKSLVALFEAAEYAKSLEMHEELGAIYGQIASTYSLNNDLRNSLLFKKKSLKLFEQVNDYEYIGYGSLNIGYEYYKLKEYDSALYYTQKAQSIFEELEFEVGIAYAIGNTALVRWKQGDYLLAEDLLHKAIEKLRPVKDYYAMADYLHNLARVLFEQEKISQSIEAAQEALEMSLNNNLKEQARDASLMLSELYEDIGDHKESYTYHKQFVALKDSIQSIEATQKMADLRTEFEVGQKQAEVDLLTAEKRTQRIITIAVGAFAFILIVLAAIIYKYYRSKAKINRILGEQKAELERLNSTKDKFFSIISHDLRSPVAGFNGISQMIKMMVQTKQTDQLLEMTEHIDSSVDQLSKLLDNLLNWAMQQQGHVPNVPEKLSLKEMAEDLVKTLSTMAQGKSIELGADVPEALELWCDKNTTMTILRNLVSNALKFTPEGGEVGIKATEENGTAKIEVYDTGVGMPQDKLRKLFQLQDKKSTYGTSGEKGLGLGLQLVHEFMEMNNGKIEVSSEEGKGTTFTLWLPLFEAVGSEVAKQ</sequence>
<gene>
    <name evidence="9" type="ORF">SAMN05421640_2987</name>
</gene>
<dbReference type="PRINTS" id="PR00344">
    <property type="entry name" value="BCTRLSENSOR"/>
</dbReference>
<evidence type="ECO:0000256" key="7">
    <source>
        <dbReference type="SAM" id="SignalP"/>
    </source>
</evidence>
<dbReference type="SMART" id="SM00388">
    <property type="entry name" value="HisKA"/>
    <property type="match status" value="1"/>
</dbReference>
<dbReference type="InterPro" id="IPR036890">
    <property type="entry name" value="HATPase_C_sf"/>
</dbReference>
<feature type="transmembrane region" description="Helical" evidence="6">
    <location>
        <begin position="359"/>
        <end position="382"/>
    </location>
</feature>
<dbReference type="InterPro" id="IPR004358">
    <property type="entry name" value="Sig_transdc_His_kin-like_C"/>
</dbReference>
<dbReference type="EMBL" id="FZPD01000005">
    <property type="protein sequence ID" value="SNT25654.1"/>
    <property type="molecule type" value="Genomic_DNA"/>
</dbReference>
<dbReference type="EC" id="2.7.13.3" evidence="2"/>
<feature type="chain" id="PRO_5012218605" description="histidine kinase" evidence="7">
    <location>
        <begin position="29"/>
        <end position="639"/>
    </location>
</feature>
<evidence type="ECO:0000256" key="4">
    <source>
        <dbReference type="ARBA" id="ARBA00022679"/>
    </source>
</evidence>
<feature type="domain" description="Histidine kinase" evidence="8">
    <location>
        <begin position="412"/>
        <end position="630"/>
    </location>
</feature>
<organism evidence="9 10">
    <name type="scientific">Ekhidna lutea</name>
    <dbReference type="NCBI Taxonomy" id="447679"/>
    <lineage>
        <taxon>Bacteria</taxon>
        <taxon>Pseudomonadati</taxon>
        <taxon>Bacteroidota</taxon>
        <taxon>Cytophagia</taxon>
        <taxon>Cytophagales</taxon>
        <taxon>Reichenbachiellaceae</taxon>
        <taxon>Ekhidna</taxon>
    </lineage>
</organism>
<dbReference type="RefSeq" id="WP_089357682.1">
    <property type="nucleotide sequence ID" value="NZ_FZPD01000005.1"/>
</dbReference>
<protein>
    <recommendedName>
        <fullName evidence="2">histidine kinase</fullName>
        <ecNumber evidence="2">2.7.13.3</ecNumber>
    </recommendedName>
</protein>
<dbReference type="Gene3D" id="3.30.565.10">
    <property type="entry name" value="Histidine kinase-like ATPase, C-terminal domain"/>
    <property type="match status" value="1"/>
</dbReference>
<evidence type="ECO:0000256" key="2">
    <source>
        <dbReference type="ARBA" id="ARBA00012438"/>
    </source>
</evidence>
<dbReference type="PANTHER" id="PTHR43047">
    <property type="entry name" value="TWO-COMPONENT HISTIDINE PROTEIN KINASE"/>
    <property type="match status" value="1"/>
</dbReference>
<keyword evidence="4" id="KW-0808">Transferase</keyword>
<keyword evidence="6" id="KW-0812">Transmembrane</keyword>
<dbReference type="InterPro" id="IPR019734">
    <property type="entry name" value="TPR_rpt"/>
</dbReference>
<dbReference type="SUPFAM" id="SSF47384">
    <property type="entry name" value="Homodimeric domain of signal transducing histidine kinase"/>
    <property type="match status" value="1"/>
</dbReference>
<accession>A0A239L7Z6</accession>
<dbReference type="Pfam" id="PF00512">
    <property type="entry name" value="HisKA"/>
    <property type="match status" value="1"/>
</dbReference>
<dbReference type="GO" id="GO:0009927">
    <property type="term" value="F:histidine phosphotransfer kinase activity"/>
    <property type="evidence" value="ECO:0007669"/>
    <property type="project" value="TreeGrafter"/>
</dbReference>
<evidence type="ECO:0000256" key="6">
    <source>
        <dbReference type="SAM" id="Phobius"/>
    </source>
</evidence>
<dbReference type="CDD" id="cd00082">
    <property type="entry name" value="HisKA"/>
    <property type="match status" value="1"/>
</dbReference>
<name>A0A239L7Z6_EKHLU</name>
<reference evidence="9 10" key="1">
    <citation type="submission" date="2017-06" db="EMBL/GenBank/DDBJ databases">
        <authorList>
            <person name="Kim H.J."/>
            <person name="Triplett B.A."/>
        </authorList>
    </citation>
    <scope>NUCLEOTIDE SEQUENCE [LARGE SCALE GENOMIC DNA]</scope>
    <source>
        <strain evidence="9 10">DSM 19307</strain>
    </source>
</reference>
<dbReference type="SUPFAM" id="SSF48452">
    <property type="entry name" value="TPR-like"/>
    <property type="match status" value="2"/>
</dbReference>
<dbReference type="InterPro" id="IPR011990">
    <property type="entry name" value="TPR-like_helical_dom_sf"/>
</dbReference>
<dbReference type="Proteomes" id="UP000198393">
    <property type="component" value="Unassembled WGS sequence"/>
</dbReference>
<keyword evidence="6" id="KW-1133">Transmembrane helix</keyword>
<dbReference type="Gene3D" id="1.10.287.130">
    <property type="match status" value="1"/>
</dbReference>
<dbReference type="SMART" id="SM00028">
    <property type="entry name" value="TPR"/>
    <property type="match status" value="5"/>
</dbReference>
<dbReference type="Pfam" id="PF13424">
    <property type="entry name" value="TPR_12"/>
    <property type="match status" value="1"/>
</dbReference>
<evidence type="ECO:0000313" key="9">
    <source>
        <dbReference type="EMBL" id="SNT25654.1"/>
    </source>
</evidence>
<dbReference type="Pfam" id="PF02518">
    <property type="entry name" value="HATPase_c"/>
    <property type="match status" value="1"/>
</dbReference>
<keyword evidence="6" id="KW-0472">Membrane</keyword>
<keyword evidence="5 9" id="KW-0418">Kinase</keyword>
<evidence type="ECO:0000259" key="8">
    <source>
        <dbReference type="PROSITE" id="PS50109"/>
    </source>
</evidence>
<dbReference type="OrthoDB" id="9810447at2"/>
<dbReference type="GO" id="GO:0005886">
    <property type="term" value="C:plasma membrane"/>
    <property type="evidence" value="ECO:0007669"/>
    <property type="project" value="TreeGrafter"/>
</dbReference>
<feature type="signal peptide" evidence="7">
    <location>
        <begin position="1"/>
        <end position="28"/>
    </location>
</feature>